<sequence>MNATFVIIFCCISVAKIFASCPDKSIEFGNQCYIFETNSMNFVDAEVACNKLNGHLASIHDGFTNSILTGQSGKHFHESTEANFWIGLNSFSSSRKWSWTDNSNFDFKEWASSEPKNFTQSCGTVTIQNGLWTSDDCLKAKPFVCEVSANPIYPVYENCSIGWMYFEPTVSCYGRNGYGNNGAFGNIYRNWTEAEKFCQSQNAHLVSIHSYDELKFVSTLITYGPNLFWTGLYSNDAEKTWKWSDGTPVNFLSWGSGRPKRNESSCVDFWAEKFYDEPCNFNQLILCKKPALR</sequence>
<dbReference type="WBParaSite" id="ES5_v2.g19466.t1">
    <property type="protein sequence ID" value="ES5_v2.g19466.t1"/>
    <property type="gene ID" value="ES5_v2.g19466"/>
</dbReference>
<protein>
    <submittedName>
        <fullName evidence="2">C-type lectin domain-containing protein</fullName>
    </submittedName>
</protein>
<proteinExistence type="predicted"/>
<organism evidence="1 2">
    <name type="scientific">Panagrolaimus sp. ES5</name>
    <dbReference type="NCBI Taxonomy" id="591445"/>
    <lineage>
        <taxon>Eukaryota</taxon>
        <taxon>Metazoa</taxon>
        <taxon>Ecdysozoa</taxon>
        <taxon>Nematoda</taxon>
        <taxon>Chromadorea</taxon>
        <taxon>Rhabditida</taxon>
        <taxon>Tylenchina</taxon>
        <taxon>Panagrolaimomorpha</taxon>
        <taxon>Panagrolaimoidea</taxon>
        <taxon>Panagrolaimidae</taxon>
        <taxon>Panagrolaimus</taxon>
    </lineage>
</organism>
<reference evidence="2" key="1">
    <citation type="submission" date="2022-11" db="UniProtKB">
        <authorList>
            <consortium name="WormBaseParasite"/>
        </authorList>
    </citation>
    <scope>IDENTIFICATION</scope>
</reference>
<evidence type="ECO:0000313" key="1">
    <source>
        <dbReference type="Proteomes" id="UP000887579"/>
    </source>
</evidence>
<dbReference type="Proteomes" id="UP000887579">
    <property type="component" value="Unplaced"/>
</dbReference>
<name>A0AC34FQ79_9BILA</name>
<accession>A0AC34FQ79</accession>
<evidence type="ECO:0000313" key="2">
    <source>
        <dbReference type="WBParaSite" id="ES5_v2.g19466.t1"/>
    </source>
</evidence>